<keyword evidence="2" id="KW-1185">Reference proteome</keyword>
<gene>
    <name evidence="1" type="ORF">F4820DRAFT_277692</name>
</gene>
<proteinExistence type="predicted"/>
<organism evidence="1 2">
    <name type="scientific">Hypoxylon rubiginosum</name>
    <dbReference type="NCBI Taxonomy" id="110542"/>
    <lineage>
        <taxon>Eukaryota</taxon>
        <taxon>Fungi</taxon>
        <taxon>Dikarya</taxon>
        <taxon>Ascomycota</taxon>
        <taxon>Pezizomycotina</taxon>
        <taxon>Sordariomycetes</taxon>
        <taxon>Xylariomycetidae</taxon>
        <taxon>Xylariales</taxon>
        <taxon>Hypoxylaceae</taxon>
        <taxon>Hypoxylon</taxon>
    </lineage>
</organism>
<sequence>MYFVNPRFEQLASLPTAGSKDRHWPGSPGRPPYPSCTSPCTSSHGGRLTLMPAYTTGVVHDAFYSMYTPELRETESDAVWPSELFGRPRCRVMTRRRPTPGRPPKVCSAEIISGGKKKPESMGSGSLSWVHIHTHFLHFSCRLVLLPDAGTSICSDGSAEPMENKTKLGLVPESKARARMGPRGFTAVPLCAYRKLPLHRANSTCHYRVLTRTLASINDIFHIP</sequence>
<comment type="caution">
    <text evidence="1">The sequence shown here is derived from an EMBL/GenBank/DDBJ whole genome shotgun (WGS) entry which is preliminary data.</text>
</comment>
<dbReference type="EMBL" id="MU393466">
    <property type="protein sequence ID" value="KAI4865880.1"/>
    <property type="molecule type" value="Genomic_DNA"/>
</dbReference>
<evidence type="ECO:0000313" key="1">
    <source>
        <dbReference type="EMBL" id="KAI4865880.1"/>
    </source>
</evidence>
<evidence type="ECO:0000313" key="2">
    <source>
        <dbReference type="Proteomes" id="UP001497700"/>
    </source>
</evidence>
<dbReference type="Proteomes" id="UP001497700">
    <property type="component" value="Unassembled WGS sequence"/>
</dbReference>
<accession>A0ACB9Z4G0</accession>
<reference evidence="1 2" key="1">
    <citation type="journal article" date="2022" name="New Phytol.">
        <title>Ecological generalism drives hyperdiversity of secondary metabolite gene clusters in xylarialean endophytes.</title>
        <authorList>
            <person name="Franco M.E.E."/>
            <person name="Wisecaver J.H."/>
            <person name="Arnold A.E."/>
            <person name="Ju Y.M."/>
            <person name="Slot J.C."/>
            <person name="Ahrendt S."/>
            <person name="Moore L.P."/>
            <person name="Eastman K.E."/>
            <person name="Scott K."/>
            <person name="Konkel Z."/>
            <person name="Mondo S.J."/>
            <person name="Kuo A."/>
            <person name="Hayes R.D."/>
            <person name="Haridas S."/>
            <person name="Andreopoulos B."/>
            <person name="Riley R."/>
            <person name="LaButti K."/>
            <person name="Pangilinan J."/>
            <person name="Lipzen A."/>
            <person name="Amirebrahimi M."/>
            <person name="Yan J."/>
            <person name="Adam C."/>
            <person name="Keymanesh K."/>
            <person name="Ng V."/>
            <person name="Louie K."/>
            <person name="Northen T."/>
            <person name="Drula E."/>
            <person name="Henrissat B."/>
            <person name="Hsieh H.M."/>
            <person name="Youens-Clark K."/>
            <person name="Lutzoni F."/>
            <person name="Miadlikowska J."/>
            <person name="Eastwood D.C."/>
            <person name="Hamelin R.C."/>
            <person name="Grigoriev I.V."/>
            <person name="U'Ren J.M."/>
        </authorList>
    </citation>
    <scope>NUCLEOTIDE SEQUENCE [LARGE SCALE GENOMIC DNA]</scope>
    <source>
        <strain evidence="1 2">CBS 119005</strain>
    </source>
</reference>
<protein>
    <submittedName>
        <fullName evidence="1">Uncharacterized protein</fullName>
    </submittedName>
</protein>
<name>A0ACB9Z4G0_9PEZI</name>